<dbReference type="RefSeq" id="WP_215380009.1">
    <property type="nucleotide sequence ID" value="NZ_JAGTIS010000017.1"/>
</dbReference>
<evidence type="ECO:0000313" key="4">
    <source>
        <dbReference type="Proteomes" id="UP001519667"/>
    </source>
</evidence>
<dbReference type="PANTHER" id="PTHR12169">
    <property type="entry name" value="ATPASE N2B"/>
    <property type="match status" value="1"/>
</dbReference>
<dbReference type="InterPro" id="IPR005654">
    <property type="entry name" value="ATPase_AFG1-like"/>
</dbReference>
<evidence type="ECO:0000256" key="1">
    <source>
        <dbReference type="ARBA" id="ARBA00022741"/>
    </source>
</evidence>
<evidence type="ECO:0000256" key="2">
    <source>
        <dbReference type="ARBA" id="ARBA00022840"/>
    </source>
</evidence>
<keyword evidence="2" id="KW-0067">ATP-binding</keyword>
<keyword evidence="3" id="KW-0131">Cell cycle</keyword>
<accession>A0ABS5XP74</accession>
<protein>
    <submittedName>
        <fullName evidence="3">Cell division protein ZapE</fullName>
    </submittedName>
</protein>
<keyword evidence="3" id="KW-0132">Cell division</keyword>
<organism evidence="3 4">
    <name type="scientific">Metapseudomonas boanensis</name>
    <dbReference type="NCBI Taxonomy" id="2822138"/>
    <lineage>
        <taxon>Bacteria</taxon>
        <taxon>Pseudomonadati</taxon>
        <taxon>Pseudomonadota</taxon>
        <taxon>Gammaproteobacteria</taxon>
        <taxon>Pseudomonadales</taxon>
        <taxon>Pseudomonadaceae</taxon>
        <taxon>Metapseudomonas</taxon>
    </lineage>
</organism>
<dbReference type="Proteomes" id="UP001519667">
    <property type="component" value="Unassembled WGS sequence"/>
</dbReference>
<reference evidence="3 4" key="1">
    <citation type="submission" date="2021-04" db="EMBL/GenBank/DDBJ databases">
        <title>Pseudomonas boanensis sp. nov., a bacterium isolated from river water used for household purposes in Boane District, Mozambique.</title>
        <authorList>
            <person name="Nicklasson M."/>
            <person name="Martin-Rodriguez A.J."/>
            <person name="Thorell K."/>
            <person name="Neves L."/>
            <person name="Mussagy A."/>
            <person name="Rydberg H.A."/>
            <person name="Hernroth B."/>
            <person name="Svensson-Stadler L."/>
            <person name="Sjoling A."/>
        </authorList>
    </citation>
    <scope>NUCLEOTIDE SEQUENCE [LARGE SCALE GENOMIC DNA]</scope>
    <source>
        <strain evidence="3 4">DB1</strain>
    </source>
</reference>
<keyword evidence="4" id="KW-1185">Reference proteome</keyword>
<sequence>MTSRIEEPSRDTLIEPVDQRIGRHFDVLLEARGYRADTAQRAAIAHLGQWLEAFLAGRKSWLRRTAAGVYLWGGVGRGKSFVMDAFFAAVPLKDKRRVHFHGFLAELQVRMRAHAGQPDPLALAARELAGEARLLCFDEFHVHDIGDAVLLGRLLKVMVEEGTGVVCTSNYHPDGLCPNPLYRERFKPAIALIEKRFDVLELDAGEDYRQRASILEDWGRHCWPISNFVEGEFERLLGLTSEALRDVPLMVNQHPMHLLAQEGQCAWLAFDELCRRPHSSADFLWLSQQFRHLAVSAVPCLGEEPIDVQQRFVNLVDIAYDSGLRLQLGSEASLAELCRDTPHMDFSRTHSRLQQLSQVRPAMNGHSVIR</sequence>
<dbReference type="GO" id="GO:0051301">
    <property type="term" value="P:cell division"/>
    <property type="evidence" value="ECO:0007669"/>
    <property type="project" value="UniProtKB-KW"/>
</dbReference>
<dbReference type="Gene3D" id="3.40.50.300">
    <property type="entry name" value="P-loop containing nucleotide triphosphate hydrolases"/>
    <property type="match status" value="1"/>
</dbReference>
<evidence type="ECO:0000313" key="3">
    <source>
        <dbReference type="EMBL" id="MBT8768906.1"/>
    </source>
</evidence>
<comment type="caution">
    <text evidence="3">The sequence shown here is derived from an EMBL/GenBank/DDBJ whole genome shotgun (WGS) entry which is preliminary data.</text>
</comment>
<gene>
    <name evidence="3" type="primary">zapE</name>
    <name evidence="3" type="ORF">J7302_22630</name>
</gene>
<proteinExistence type="predicted"/>
<keyword evidence="1" id="KW-0547">Nucleotide-binding</keyword>
<dbReference type="InterPro" id="IPR027417">
    <property type="entry name" value="P-loop_NTPase"/>
</dbReference>
<dbReference type="EMBL" id="JAGTIS010000017">
    <property type="protein sequence ID" value="MBT8768906.1"/>
    <property type="molecule type" value="Genomic_DNA"/>
</dbReference>
<dbReference type="SUPFAM" id="SSF52540">
    <property type="entry name" value="P-loop containing nucleoside triphosphate hydrolases"/>
    <property type="match status" value="1"/>
</dbReference>
<dbReference type="NCBIfam" id="NF040713">
    <property type="entry name" value="ZapE"/>
    <property type="match status" value="1"/>
</dbReference>
<dbReference type="PANTHER" id="PTHR12169:SF6">
    <property type="entry name" value="AFG1-LIKE ATPASE"/>
    <property type="match status" value="1"/>
</dbReference>
<dbReference type="Pfam" id="PF03969">
    <property type="entry name" value="AFG1_ATPase"/>
    <property type="match status" value="1"/>
</dbReference>
<name>A0ABS5XP74_9GAMM</name>